<dbReference type="EMBL" id="LR130779">
    <property type="protein sequence ID" value="VDN65005.1"/>
    <property type="molecule type" value="Genomic_DNA"/>
</dbReference>
<accession>A0A653B925</accession>
<proteinExistence type="predicted"/>
<name>A0A653B925_ECTOL</name>
<organism evidence="1">
    <name type="scientific">Ectopseudomonas oleovorans</name>
    <name type="common">Pseudomonas oleovorans</name>
    <dbReference type="NCBI Taxonomy" id="301"/>
    <lineage>
        <taxon>Bacteria</taxon>
        <taxon>Pseudomonadati</taxon>
        <taxon>Pseudomonadota</taxon>
        <taxon>Gammaproteobacteria</taxon>
        <taxon>Pseudomonadales</taxon>
        <taxon>Pseudomonadaceae</taxon>
        <taxon>Ectopseudomonas</taxon>
    </lineage>
</organism>
<reference evidence="1" key="1">
    <citation type="submission" date="2018-11" db="EMBL/GenBank/DDBJ databases">
        <authorList>
            <consortium name="Genoscope - CEA"/>
            <person name="William W."/>
        </authorList>
    </citation>
    <scope>NUCLEOTIDE SEQUENCE [LARGE SCALE GENOMIC DNA]</scope>
    <source>
        <strain evidence="1">T9AD</strain>
    </source>
</reference>
<dbReference type="PANTHER" id="PTHR33525:SF3">
    <property type="entry name" value="RIBONUCLEASE Y"/>
    <property type="match status" value="1"/>
</dbReference>
<dbReference type="AlphaFoldDB" id="A0A653B925"/>
<dbReference type="OrthoDB" id="598113at2"/>
<dbReference type="PROSITE" id="PS51833">
    <property type="entry name" value="HDOD"/>
    <property type="match status" value="1"/>
</dbReference>
<gene>
    <name evidence="1" type="ORF">POT9AD_4030</name>
</gene>
<dbReference type="PANTHER" id="PTHR33525">
    <property type="match status" value="1"/>
</dbReference>
<protein>
    <submittedName>
        <fullName evidence="1">Putative signal transduction protein</fullName>
    </submittedName>
</protein>
<dbReference type="InterPro" id="IPR013976">
    <property type="entry name" value="HDOD"/>
</dbReference>
<sequence>MPTTTDTLRLALLNRFLKGEAKIPQMPEAAVRIRKLLDDPHTSQEQLARVINGDPPLAAYLMQFSAAPLLRGNRPCTSLRDLLGRLGTRQLADLVLGFSLQHLFTSDDAALQQAFRTRWRNARERAAYCAVLAQTVGFSMDDAMLGGLLQDIGSLPLLSELEHWPELPRDSASLNALCEQLSGDIGALILTRWQLPSAVIECARLHGQWQREHERSADLADLVLLASALQSGSTPDGLLPAQVKLGLERPLDELRAELAEGLKLWKRLLA</sequence>
<dbReference type="SUPFAM" id="SSF109604">
    <property type="entry name" value="HD-domain/PDEase-like"/>
    <property type="match status" value="1"/>
</dbReference>
<dbReference type="Gene3D" id="1.10.3210.10">
    <property type="entry name" value="Hypothetical protein af1432"/>
    <property type="match status" value="1"/>
</dbReference>
<dbReference type="Pfam" id="PF08668">
    <property type="entry name" value="HDOD"/>
    <property type="match status" value="1"/>
</dbReference>
<evidence type="ECO:0000313" key="1">
    <source>
        <dbReference type="EMBL" id="VDN65005.1"/>
    </source>
</evidence>
<dbReference type="InterPro" id="IPR052340">
    <property type="entry name" value="RNase_Y/CdgJ"/>
</dbReference>